<dbReference type="RefSeq" id="WP_253361731.1">
    <property type="nucleotide sequence ID" value="NZ_JAIULA010000022.1"/>
</dbReference>
<reference evidence="4 5" key="1">
    <citation type="journal article" date="2023" name="Int. J. Syst. Evol. Microbiol.">
        <title>Ligilactobacillus ubinensis sp. nov., a novel species isolated from the wild ferment of a durian fruit (Durio zibethinus).</title>
        <authorList>
            <person name="Heng Y.C."/>
            <person name="Menon N."/>
            <person name="Chen B."/>
            <person name="Loo B.Z.L."/>
            <person name="Wong G.W.J."/>
            <person name="Lim A.C.H."/>
            <person name="Silvaraju S."/>
            <person name="Kittelmann S."/>
        </authorList>
    </citation>
    <scope>NUCLEOTIDE SEQUENCE [LARGE SCALE GENOMIC DNA]</scope>
    <source>
        <strain evidence="4 5">WILCCON 0076</strain>
    </source>
</reference>
<name>A0A9X2FLV0_9LACO</name>
<dbReference type="CDD" id="cd00761">
    <property type="entry name" value="Glyco_tranf_GTA_type"/>
    <property type="match status" value="1"/>
</dbReference>
<dbReference type="PANTHER" id="PTHR22916:SF51">
    <property type="entry name" value="GLYCOSYLTRANSFERASE EPSH-RELATED"/>
    <property type="match status" value="1"/>
</dbReference>
<evidence type="ECO:0000313" key="5">
    <source>
        <dbReference type="Proteomes" id="UP001139006"/>
    </source>
</evidence>
<proteinExistence type="predicted"/>
<evidence type="ECO:0000256" key="1">
    <source>
        <dbReference type="ARBA" id="ARBA00022676"/>
    </source>
</evidence>
<dbReference type="Gene3D" id="3.90.550.10">
    <property type="entry name" value="Spore Coat Polysaccharide Biosynthesis Protein SpsA, Chain A"/>
    <property type="match status" value="1"/>
</dbReference>
<dbReference type="AlphaFoldDB" id="A0A9X2FLV0"/>
<keyword evidence="1" id="KW-0328">Glycosyltransferase</keyword>
<dbReference type="Pfam" id="PF00535">
    <property type="entry name" value="Glycos_transf_2"/>
    <property type="match status" value="1"/>
</dbReference>
<sequence length="338" mass="39402">MKILSIIVPCYNAATYMRHAIESLLVGKEHVEILLVDDGSTDETAQIADEYANEYPTIVRAIHQENGGHGKAVNTGLSKATGMFIKVVDSDDWVDADAYKEILSFLEGESEKEDTIDMLVSNFIYDKQGVKRKKAMNYASFLPTNRVFSWDEVHFPLGKYLLMHSVIYRRNIVVQQAQLELPIHTFYVDNIYVFNPLPYVKKIYYLDINFYHYFIGRDDQSVNEKVMISRIDQQLKVNRLLINYYAQLDDIDSSLRTYLFRYIEIITTVSSILLLKSGTKENLRKKRALWNYIKRKDVHLYRELRWGLFGTGVNLPWKLGRKTAIGVYKLARRMYGFN</sequence>
<gene>
    <name evidence="4" type="ORF">LB941_09935</name>
</gene>
<dbReference type="InterPro" id="IPR029044">
    <property type="entry name" value="Nucleotide-diphossugar_trans"/>
</dbReference>
<evidence type="ECO:0000256" key="2">
    <source>
        <dbReference type="ARBA" id="ARBA00022679"/>
    </source>
</evidence>
<dbReference type="EMBL" id="JAIULA010000022">
    <property type="protein sequence ID" value="MCP0887650.1"/>
    <property type="molecule type" value="Genomic_DNA"/>
</dbReference>
<keyword evidence="5" id="KW-1185">Reference proteome</keyword>
<keyword evidence="2" id="KW-0808">Transferase</keyword>
<dbReference type="InterPro" id="IPR001173">
    <property type="entry name" value="Glyco_trans_2-like"/>
</dbReference>
<dbReference type="SUPFAM" id="SSF53448">
    <property type="entry name" value="Nucleotide-diphospho-sugar transferases"/>
    <property type="match status" value="1"/>
</dbReference>
<evidence type="ECO:0000259" key="3">
    <source>
        <dbReference type="Pfam" id="PF00535"/>
    </source>
</evidence>
<organism evidence="4 5">
    <name type="scientific">Ligilactobacillus ubinensis</name>
    <dbReference type="NCBI Taxonomy" id="2876789"/>
    <lineage>
        <taxon>Bacteria</taxon>
        <taxon>Bacillati</taxon>
        <taxon>Bacillota</taxon>
        <taxon>Bacilli</taxon>
        <taxon>Lactobacillales</taxon>
        <taxon>Lactobacillaceae</taxon>
        <taxon>Ligilactobacillus</taxon>
    </lineage>
</organism>
<evidence type="ECO:0000313" key="4">
    <source>
        <dbReference type="EMBL" id="MCP0887650.1"/>
    </source>
</evidence>
<comment type="caution">
    <text evidence="4">The sequence shown here is derived from an EMBL/GenBank/DDBJ whole genome shotgun (WGS) entry which is preliminary data.</text>
</comment>
<protein>
    <submittedName>
        <fullName evidence="4">Glycosyltransferase family 2 protein</fullName>
    </submittedName>
</protein>
<accession>A0A9X2FLV0</accession>
<dbReference type="Proteomes" id="UP001139006">
    <property type="component" value="Unassembled WGS sequence"/>
</dbReference>
<feature type="domain" description="Glycosyltransferase 2-like" evidence="3">
    <location>
        <begin position="5"/>
        <end position="109"/>
    </location>
</feature>
<dbReference type="GO" id="GO:0016757">
    <property type="term" value="F:glycosyltransferase activity"/>
    <property type="evidence" value="ECO:0007669"/>
    <property type="project" value="UniProtKB-KW"/>
</dbReference>
<dbReference type="PANTHER" id="PTHR22916">
    <property type="entry name" value="GLYCOSYLTRANSFERASE"/>
    <property type="match status" value="1"/>
</dbReference>